<keyword evidence="2" id="KW-1185">Reference proteome</keyword>
<reference evidence="1 2" key="1">
    <citation type="submission" date="2014-11" db="EMBL/GenBank/DDBJ databases">
        <title>Draft Genome Sequences of Paenibacillus polymyxa NRRL B-30509 and Paenibacillus terrae NRRL B-30644, Strains from a Poultry Environment that Produce Tridecaptin A and Paenicidins.</title>
        <authorList>
            <person name="van Belkum M.J."/>
            <person name="Lohans C.T."/>
            <person name="Vederas J.C."/>
        </authorList>
    </citation>
    <scope>NUCLEOTIDE SEQUENCE [LARGE SCALE GENOMIC DNA]</scope>
    <source>
        <strain evidence="1 2">NRRL B-30644</strain>
    </source>
</reference>
<sequence>MIQKHFLNVVDSLQLFEECQDIIKVNECYTNVFYIFSRKRNFFRSDGWKVAYGYYRIFPDSLLMARHCFLVNSRREAIDPTLFINGRSIEQEIDKEYVSFKIFDSNEEYLSMIADNNGFPDLNRSLWSLDLEFEHFWARNESFVLIR</sequence>
<dbReference type="OrthoDB" id="3008298at2"/>
<protein>
    <submittedName>
        <fullName evidence="1">Uncharacterized protein</fullName>
    </submittedName>
</protein>
<dbReference type="RefSeq" id="WP_044649330.1">
    <property type="nucleotide sequence ID" value="NZ_JTHP01000132.1"/>
</dbReference>
<dbReference type="Proteomes" id="UP000032534">
    <property type="component" value="Unassembled WGS sequence"/>
</dbReference>
<comment type="caution">
    <text evidence="1">The sequence shown here is derived from an EMBL/GenBank/DDBJ whole genome shotgun (WGS) entry which is preliminary data.</text>
</comment>
<accession>A0A0D7WUG1</accession>
<name>A0A0D7WUG1_9BACL</name>
<dbReference type="PATRIC" id="fig|159743.3.peg.6400"/>
<dbReference type="EMBL" id="JTHP01000132">
    <property type="protein sequence ID" value="KJD42353.1"/>
    <property type="molecule type" value="Genomic_DNA"/>
</dbReference>
<gene>
    <name evidence="1" type="ORF">QD47_28665</name>
</gene>
<organism evidence="1 2">
    <name type="scientific">Paenibacillus terrae</name>
    <dbReference type="NCBI Taxonomy" id="159743"/>
    <lineage>
        <taxon>Bacteria</taxon>
        <taxon>Bacillati</taxon>
        <taxon>Bacillota</taxon>
        <taxon>Bacilli</taxon>
        <taxon>Bacillales</taxon>
        <taxon>Paenibacillaceae</taxon>
        <taxon>Paenibacillus</taxon>
    </lineage>
</organism>
<proteinExistence type="predicted"/>
<dbReference type="AlphaFoldDB" id="A0A0D7WUG1"/>
<evidence type="ECO:0000313" key="1">
    <source>
        <dbReference type="EMBL" id="KJD42353.1"/>
    </source>
</evidence>
<evidence type="ECO:0000313" key="2">
    <source>
        <dbReference type="Proteomes" id="UP000032534"/>
    </source>
</evidence>